<proteinExistence type="predicted"/>
<name>A0A9J7DTX0_SPOLT</name>
<dbReference type="KEGG" id="sliu:111350957"/>
<keyword evidence="2" id="KW-1185">Reference proteome</keyword>
<feature type="signal peptide" evidence="1">
    <location>
        <begin position="1"/>
        <end position="19"/>
    </location>
</feature>
<dbReference type="GeneID" id="111350957"/>
<protein>
    <submittedName>
        <fullName evidence="3">Uncharacterized protein LOC111350957 isoform X1</fullName>
    </submittedName>
</protein>
<sequence length="134" mass="14762">MRSFIIITVLSALVACYGAAVLPSEEEMVTIIYDDKSPNGIIMSRADFNARSQGWVLLSEANDLIPAVEGQEQSIRMVYRAQRGVKINMLSVSARLSGIPEVNNTPLGRNYIDVKVTSRPGLGLNSTISVYRWD</sequence>
<dbReference type="PROSITE" id="PS51257">
    <property type="entry name" value="PROKAR_LIPOPROTEIN"/>
    <property type="match status" value="1"/>
</dbReference>
<reference evidence="3" key="1">
    <citation type="submission" date="2025-08" db="UniProtKB">
        <authorList>
            <consortium name="RefSeq"/>
        </authorList>
    </citation>
    <scope>IDENTIFICATION</scope>
    <source>
        <strain evidence="3">Ishihara</strain>
        <tissue evidence="3">Whole body</tissue>
    </source>
</reference>
<gene>
    <name evidence="3" type="primary">LOC111350957</name>
</gene>
<evidence type="ECO:0000256" key="1">
    <source>
        <dbReference type="SAM" id="SignalP"/>
    </source>
</evidence>
<organism evidence="2 3">
    <name type="scientific">Spodoptera litura</name>
    <name type="common">Asian cotton leafworm</name>
    <dbReference type="NCBI Taxonomy" id="69820"/>
    <lineage>
        <taxon>Eukaryota</taxon>
        <taxon>Metazoa</taxon>
        <taxon>Ecdysozoa</taxon>
        <taxon>Arthropoda</taxon>
        <taxon>Hexapoda</taxon>
        <taxon>Insecta</taxon>
        <taxon>Pterygota</taxon>
        <taxon>Neoptera</taxon>
        <taxon>Endopterygota</taxon>
        <taxon>Lepidoptera</taxon>
        <taxon>Glossata</taxon>
        <taxon>Ditrysia</taxon>
        <taxon>Noctuoidea</taxon>
        <taxon>Noctuidae</taxon>
        <taxon>Amphipyrinae</taxon>
        <taxon>Spodoptera</taxon>
    </lineage>
</organism>
<keyword evidence="1" id="KW-0732">Signal</keyword>
<feature type="chain" id="PRO_5039887302" evidence="1">
    <location>
        <begin position="20"/>
        <end position="134"/>
    </location>
</feature>
<accession>A0A9J7DTX0</accession>
<dbReference type="Proteomes" id="UP000301870">
    <property type="component" value="Chromosome 12"/>
</dbReference>
<evidence type="ECO:0000313" key="3">
    <source>
        <dbReference type="RefSeq" id="XP_022818455.1"/>
    </source>
</evidence>
<dbReference type="AlphaFoldDB" id="A0A9J7DTX0"/>
<dbReference type="RefSeq" id="XP_022818455.1">
    <property type="nucleotide sequence ID" value="XM_022962687.1"/>
</dbReference>
<evidence type="ECO:0000313" key="2">
    <source>
        <dbReference type="Proteomes" id="UP000301870"/>
    </source>
</evidence>